<organism evidence="1">
    <name type="scientific">Sesamum latifolium</name>
    <dbReference type="NCBI Taxonomy" id="2727402"/>
    <lineage>
        <taxon>Eukaryota</taxon>
        <taxon>Viridiplantae</taxon>
        <taxon>Streptophyta</taxon>
        <taxon>Embryophyta</taxon>
        <taxon>Tracheophyta</taxon>
        <taxon>Spermatophyta</taxon>
        <taxon>Magnoliopsida</taxon>
        <taxon>eudicotyledons</taxon>
        <taxon>Gunneridae</taxon>
        <taxon>Pentapetalae</taxon>
        <taxon>asterids</taxon>
        <taxon>lamiids</taxon>
        <taxon>Lamiales</taxon>
        <taxon>Pedaliaceae</taxon>
        <taxon>Sesamum</taxon>
    </lineage>
</organism>
<proteinExistence type="predicted"/>
<name>A0AAW2TP33_9LAMI</name>
<gene>
    <name evidence="1" type="ORF">Slati_3854500</name>
</gene>
<dbReference type="SUPFAM" id="SSF53098">
    <property type="entry name" value="Ribonuclease H-like"/>
    <property type="match status" value="1"/>
</dbReference>
<accession>A0AAW2TP33</accession>
<dbReference type="EMBL" id="JACGWN010000014">
    <property type="protein sequence ID" value="KAL0405406.1"/>
    <property type="molecule type" value="Genomic_DNA"/>
</dbReference>
<dbReference type="GO" id="GO:0003676">
    <property type="term" value="F:nucleic acid binding"/>
    <property type="evidence" value="ECO:0007669"/>
    <property type="project" value="InterPro"/>
</dbReference>
<dbReference type="InterPro" id="IPR012337">
    <property type="entry name" value="RNaseH-like_sf"/>
</dbReference>
<comment type="caution">
    <text evidence="1">The sequence shown here is derived from an EMBL/GenBank/DDBJ whole genome shotgun (WGS) entry which is preliminary data.</text>
</comment>
<sequence>MVYEVAHKIKIQHISNPMSKVTNCILVQGVKRRLEQVSGNWTEELTSVLWAYRITPRGSTGKSPFTLVYGTGAIIPAELGMLSHRILHFSKICNTELLKENLDLIEN</sequence>
<dbReference type="Gene3D" id="3.30.420.10">
    <property type="entry name" value="Ribonuclease H-like superfamily/Ribonuclease H"/>
    <property type="match status" value="1"/>
</dbReference>
<dbReference type="PANTHER" id="PTHR48475:SF1">
    <property type="entry name" value="RNASE H TYPE-1 DOMAIN-CONTAINING PROTEIN"/>
    <property type="match status" value="1"/>
</dbReference>
<dbReference type="PANTHER" id="PTHR48475">
    <property type="entry name" value="RIBONUCLEASE H"/>
    <property type="match status" value="1"/>
</dbReference>
<dbReference type="InterPro" id="IPR036397">
    <property type="entry name" value="RNaseH_sf"/>
</dbReference>
<reference evidence="1" key="1">
    <citation type="submission" date="2020-06" db="EMBL/GenBank/DDBJ databases">
        <authorList>
            <person name="Li T."/>
            <person name="Hu X."/>
            <person name="Zhang T."/>
            <person name="Song X."/>
            <person name="Zhang H."/>
            <person name="Dai N."/>
            <person name="Sheng W."/>
            <person name="Hou X."/>
            <person name="Wei L."/>
        </authorList>
    </citation>
    <scope>NUCLEOTIDE SEQUENCE</scope>
    <source>
        <strain evidence="1">KEN1</strain>
        <tissue evidence="1">Leaf</tissue>
    </source>
</reference>
<evidence type="ECO:0000313" key="1">
    <source>
        <dbReference type="EMBL" id="KAL0405406.1"/>
    </source>
</evidence>
<dbReference type="AlphaFoldDB" id="A0AAW2TP33"/>
<protein>
    <submittedName>
        <fullName evidence="1">Uncharacterized protein</fullName>
    </submittedName>
</protein>
<reference evidence="1" key="2">
    <citation type="journal article" date="2024" name="Plant">
        <title>Genomic evolution and insights into agronomic trait innovations of Sesamum species.</title>
        <authorList>
            <person name="Miao H."/>
            <person name="Wang L."/>
            <person name="Qu L."/>
            <person name="Liu H."/>
            <person name="Sun Y."/>
            <person name="Le M."/>
            <person name="Wang Q."/>
            <person name="Wei S."/>
            <person name="Zheng Y."/>
            <person name="Lin W."/>
            <person name="Duan Y."/>
            <person name="Cao H."/>
            <person name="Xiong S."/>
            <person name="Wang X."/>
            <person name="Wei L."/>
            <person name="Li C."/>
            <person name="Ma Q."/>
            <person name="Ju M."/>
            <person name="Zhao R."/>
            <person name="Li G."/>
            <person name="Mu C."/>
            <person name="Tian Q."/>
            <person name="Mei H."/>
            <person name="Zhang T."/>
            <person name="Gao T."/>
            <person name="Zhang H."/>
        </authorList>
    </citation>
    <scope>NUCLEOTIDE SEQUENCE</scope>
    <source>
        <strain evidence="1">KEN1</strain>
    </source>
</reference>